<feature type="domain" description="Methylguanine DNA methyltransferase ribonuclease-like" evidence="10">
    <location>
        <begin position="4"/>
        <end position="67"/>
    </location>
</feature>
<keyword evidence="12" id="KW-1185">Reference proteome</keyword>
<evidence type="ECO:0000259" key="10">
    <source>
        <dbReference type="Pfam" id="PF02870"/>
    </source>
</evidence>
<evidence type="ECO:0000256" key="1">
    <source>
        <dbReference type="ARBA" id="ARBA00001286"/>
    </source>
</evidence>
<evidence type="ECO:0000313" key="11">
    <source>
        <dbReference type="EMBL" id="MFC4805378.1"/>
    </source>
</evidence>
<dbReference type="Pfam" id="PF01035">
    <property type="entry name" value="DNA_binding_1"/>
    <property type="match status" value="1"/>
</dbReference>
<comment type="catalytic activity">
    <reaction evidence="1 8">
        <text>a 4-O-methyl-thymidine in DNA + L-cysteinyl-[protein] = a thymidine in DNA + S-methyl-L-cysteinyl-[protein]</text>
        <dbReference type="Rhea" id="RHEA:53428"/>
        <dbReference type="Rhea" id="RHEA-COMP:10131"/>
        <dbReference type="Rhea" id="RHEA-COMP:10132"/>
        <dbReference type="Rhea" id="RHEA-COMP:13555"/>
        <dbReference type="Rhea" id="RHEA-COMP:13556"/>
        <dbReference type="ChEBI" id="CHEBI:29950"/>
        <dbReference type="ChEBI" id="CHEBI:82612"/>
        <dbReference type="ChEBI" id="CHEBI:137386"/>
        <dbReference type="ChEBI" id="CHEBI:137387"/>
        <dbReference type="EC" id="2.1.1.63"/>
    </reaction>
</comment>
<dbReference type="NCBIfam" id="TIGR00589">
    <property type="entry name" value="ogt"/>
    <property type="match status" value="1"/>
</dbReference>
<dbReference type="InterPro" id="IPR008332">
    <property type="entry name" value="MethylG_MeTrfase_N"/>
</dbReference>
<dbReference type="GO" id="GO:0032259">
    <property type="term" value="P:methylation"/>
    <property type="evidence" value="ECO:0007669"/>
    <property type="project" value="UniProtKB-KW"/>
</dbReference>
<evidence type="ECO:0000256" key="7">
    <source>
        <dbReference type="ARBA" id="ARBA00049348"/>
    </source>
</evidence>
<dbReference type="RefSeq" id="WP_379788937.1">
    <property type="nucleotide sequence ID" value="NZ_JBHSHL010000049.1"/>
</dbReference>
<sequence>MLYYQTFLISSLGEMTISCDGEYITSISFGKLDLEGTYRTCPLLEKARKELEEYAEGRRREFSLPLHAEGTDFQKKVWEELCKVGYAETVSYTQIAQRIGNPKAVRAVGMANNRNPISIVIPCHRVIGKDGKLVGYGGGLERKEFLLDLEKRNR</sequence>
<dbReference type="Gene3D" id="3.30.160.70">
    <property type="entry name" value="Methylated DNA-protein cysteine methyltransferase domain"/>
    <property type="match status" value="1"/>
</dbReference>
<dbReference type="InterPro" id="IPR036217">
    <property type="entry name" value="MethylDNA_cys_MeTrfase_DNAb"/>
</dbReference>
<comment type="catalytic activity">
    <reaction evidence="7 8">
        <text>a 6-O-methyl-2'-deoxyguanosine in DNA + L-cysteinyl-[protein] = S-methyl-L-cysteinyl-[protein] + a 2'-deoxyguanosine in DNA</text>
        <dbReference type="Rhea" id="RHEA:24000"/>
        <dbReference type="Rhea" id="RHEA-COMP:10131"/>
        <dbReference type="Rhea" id="RHEA-COMP:10132"/>
        <dbReference type="Rhea" id="RHEA-COMP:11367"/>
        <dbReference type="Rhea" id="RHEA-COMP:11368"/>
        <dbReference type="ChEBI" id="CHEBI:29950"/>
        <dbReference type="ChEBI" id="CHEBI:82612"/>
        <dbReference type="ChEBI" id="CHEBI:85445"/>
        <dbReference type="ChEBI" id="CHEBI:85448"/>
        <dbReference type="EC" id="2.1.1.63"/>
    </reaction>
</comment>
<dbReference type="GO" id="GO:0003908">
    <property type="term" value="F:methylated-DNA-[protein]-cysteine S-methyltransferase activity"/>
    <property type="evidence" value="ECO:0007669"/>
    <property type="project" value="UniProtKB-EC"/>
</dbReference>
<feature type="domain" description="Methylated-DNA-[protein]-cysteine S-methyltransferase DNA binding" evidence="9">
    <location>
        <begin position="72"/>
        <end position="151"/>
    </location>
</feature>
<keyword evidence="3 8" id="KW-0489">Methyltransferase</keyword>
<dbReference type="InterPro" id="IPR014048">
    <property type="entry name" value="MethylDNA_cys_MeTrfase_DNA-bd"/>
</dbReference>
<comment type="subcellular location">
    <subcellularLocation>
        <location evidence="8">Cytoplasm</location>
    </subcellularLocation>
</comment>
<evidence type="ECO:0000256" key="5">
    <source>
        <dbReference type="ARBA" id="ARBA00022763"/>
    </source>
</evidence>
<dbReference type="CDD" id="cd06445">
    <property type="entry name" value="ATase"/>
    <property type="match status" value="1"/>
</dbReference>
<comment type="caution">
    <text evidence="11">The sequence shown here is derived from an EMBL/GenBank/DDBJ whole genome shotgun (WGS) entry which is preliminary data.</text>
</comment>
<accession>A0ABV9QME8</accession>
<dbReference type="Gene3D" id="1.10.10.10">
    <property type="entry name" value="Winged helix-like DNA-binding domain superfamily/Winged helix DNA-binding domain"/>
    <property type="match status" value="1"/>
</dbReference>
<keyword evidence="2 8" id="KW-0963">Cytoplasm</keyword>
<gene>
    <name evidence="11" type="ORF">ACFO4R_09820</name>
</gene>
<evidence type="ECO:0000259" key="9">
    <source>
        <dbReference type="Pfam" id="PF01035"/>
    </source>
</evidence>
<evidence type="ECO:0000256" key="6">
    <source>
        <dbReference type="ARBA" id="ARBA00023204"/>
    </source>
</evidence>
<comment type="similarity">
    <text evidence="8">Belongs to the MGMT family.</text>
</comment>
<organism evidence="11 12">
    <name type="scientific">Filifactor villosus</name>
    <dbReference type="NCBI Taxonomy" id="29374"/>
    <lineage>
        <taxon>Bacteria</taxon>
        <taxon>Bacillati</taxon>
        <taxon>Bacillota</taxon>
        <taxon>Clostridia</taxon>
        <taxon>Peptostreptococcales</taxon>
        <taxon>Filifactoraceae</taxon>
        <taxon>Filifactor</taxon>
    </lineage>
</organism>
<dbReference type="SUPFAM" id="SSF46767">
    <property type="entry name" value="Methylated DNA-protein cysteine methyltransferase, C-terminal domain"/>
    <property type="match status" value="1"/>
</dbReference>
<dbReference type="Pfam" id="PF02870">
    <property type="entry name" value="Methyltransf_1N"/>
    <property type="match status" value="1"/>
</dbReference>
<evidence type="ECO:0000313" key="12">
    <source>
        <dbReference type="Proteomes" id="UP001595916"/>
    </source>
</evidence>
<dbReference type="InterPro" id="IPR023546">
    <property type="entry name" value="MGMT"/>
</dbReference>
<dbReference type="InterPro" id="IPR036388">
    <property type="entry name" value="WH-like_DNA-bd_sf"/>
</dbReference>
<comment type="function">
    <text evidence="8">Involved in the cellular defense against the biological effects of O6-methylguanine (O6-MeG) and O4-methylthymine (O4-MeT) in DNA. Repairs the methylated nucleobase in DNA by stoichiometrically transferring the methyl group to a cysteine residue in the enzyme. This is a suicide reaction: the enzyme is irreversibly inactivated.</text>
</comment>
<dbReference type="EC" id="2.1.1.63" evidence="8"/>
<dbReference type="Proteomes" id="UP001595916">
    <property type="component" value="Unassembled WGS sequence"/>
</dbReference>
<comment type="miscellaneous">
    <text evidence="8">This enzyme catalyzes only one turnover and therefore is not strictly catalytic. According to one definition, an enzyme is a biocatalyst that acts repeatedly and over many reaction cycles.</text>
</comment>
<evidence type="ECO:0000256" key="3">
    <source>
        <dbReference type="ARBA" id="ARBA00022603"/>
    </source>
</evidence>
<dbReference type="PANTHER" id="PTHR10815">
    <property type="entry name" value="METHYLATED-DNA--PROTEIN-CYSTEINE METHYLTRANSFERASE"/>
    <property type="match status" value="1"/>
</dbReference>
<dbReference type="PROSITE" id="PS00374">
    <property type="entry name" value="MGMT"/>
    <property type="match status" value="1"/>
</dbReference>
<keyword evidence="4 8" id="KW-0808">Transferase</keyword>
<dbReference type="SUPFAM" id="SSF53155">
    <property type="entry name" value="Methylated DNA-protein cysteine methyltransferase domain"/>
    <property type="match status" value="1"/>
</dbReference>
<keyword evidence="5 8" id="KW-0227">DNA damage</keyword>
<dbReference type="HAMAP" id="MF_00772">
    <property type="entry name" value="OGT"/>
    <property type="match status" value="1"/>
</dbReference>
<dbReference type="PANTHER" id="PTHR10815:SF5">
    <property type="entry name" value="METHYLATED-DNA--PROTEIN-CYSTEINE METHYLTRANSFERASE"/>
    <property type="match status" value="1"/>
</dbReference>
<proteinExistence type="inferred from homology"/>
<feature type="active site" description="Nucleophile; methyl group acceptor" evidence="8">
    <location>
        <position position="123"/>
    </location>
</feature>
<reference evidence="12" key="1">
    <citation type="journal article" date="2019" name="Int. J. Syst. Evol. Microbiol.">
        <title>The Global Catalogue of Microorganisms (GCM) 10K type strain sequencing project: providing services to taxonomists for standard genome sequencing and annotation.</title>
        <authorList>
            <consortium name="The Broad Institute Genomics Platform"/>
            <consortium name="The Broad Institute Genome Sequencing Center for Infectious Disease"/>
            <person name="Wu L."/>
            <person name="Ma J."/>
        </authorList>
    </citation>
    <scope>NUCLEOTIDE SEQUENCE [LARGE SCALE GENOMIC DNA]</scope>
    <source>
        <strain evidence="12">CCUG 46385</strain>
    </source>
</reference>
<evidence type="ECO:0000256" key="2">
    <source>
        <dbReference type="ARBA" id="ARBA00022490"/>
    </source>
</evidence>
<protein>
    <recommendedName>
        <fullName evidence="8">Methylated-DNA--protein-cysteine methyltransferase</fullName>
        <ecNumber evidence="8">2.1.1.63</ecNumber>
    </recommendedName>
    <alternativeName>
        <fullName evidence="8">6-O-methylguanine-DNA methyltransferase</fullName>
        <shortName evidence="8">MGMT</shortName>
    </alternativeName>
    <alternativeName>
        <fullName evidence="8">O-6-methylguanine-DNA-alkyltransferase</fullName>
    </alternativeName>
</protein>
<name>A0ABV9QME8_9FIRM</name>
<dbReference type="InterPro" id="IPR001497">
    <property type="entry name" value="MethylDNA_cys_MeTrfase_AS"/>
</dbReference>
<dbReference type="EMBL" id="JBHSHL010000049">
    <property type="protein sequence ID" value="MFC4805378.1"/>
    <property type="molecule type" value="Genomic_DNA"/>
</dbReference>
<evidence type="ECO:0000256" key="8">
    <source>
        <dbReference type="HAMAP-Rule" id="MF_00772"/>
    </source>
</evidence>
<keyword evidence="6 8" id="KW-0234">DNA repair</keyword>
<evidence type="ECO:0000256" key="4">
    <source>
        <dbReference type="ARBA" id="ARBA00022679"/>
    </source>
</evidence>
<dbReference type="InterPro" id="IPR036631">
    <property type="entry name" value="MGMT_N_sf"/>
</dbReference>